<feature type="compositionally biased region" description="Polar residues" evidence="4">
    <location>
        <begin position="484"/>
        <end position="510"/>
    </location>
</feature>
<dbReference type="EMBL" id="BSYO01000004">
    <property type="protein sequence ID" value="GMH02944.1"/>
    <property type="molecule type" value="Genomic_DNA"/>
</dbReference>
<name>A0AAD3S249_NEPGR</name>
<dbReference type="Gene3D" id="3.10.20.80">
    <property type="entry name" value="Translation initiation factor 3 (IF-3), N-terminal domain"/>
    <property type="match status" value="1"/>
</dbReference>
<dbReference type="InterPro" id="IPR019814">
    <property type="entry name" value="Translation_initiation_fac_3_N"/>
</dbReference>
<dbReference type="SUPFAM" id="SSF55200">
    <property type="entry name" value="Translation initiation factor IF3, C-terminal domain"/>
    <property type="match status" value="1"/>
</dbReference>
<dbReference type="FunFam" id="3.10.20.80:FF:000005">
    <property type="entry name" value="Predicted protein"/>
    <property type="match status" value="1"/>
</dbReference>
<feature type="compositionally biased region" description="Polar residues" evidence="4">
    <location>
        <begin position="380"/>
        <end position="390"/>
    </location>
</feature>
<comment type="caution">
    <text evidence="6">The sequence shown here is derived from an EMBL/GenBank/DDBJ whole genome shotgun (WGS) entry which is preliminary data.</text>
</comment>
<dbReference type="GO" id="GO:0032790">
    <property type="term" value="P:ribosome disassembly"/>
    <property type="evidence" value="ECO:0007669"/>
    <property type="project" value="TreeGrafter"/>
</dbReference>
<evidence type="ECO:0000256" key="2">
    <source>
        <dbReference type="ARBA" id="ARBA00022540"/>
    </source>
</evidence>
<dbReference type="PANTHER" id="PTHR10938">
    <property type="entry name" value="TRANSLATION INITIATION FACTOR IF-3"/>
    <property type="match status" value="1"/>
</dbReference>
<dbReference type="FunFam" id="3.30.110.10:FF:000005">
    <property type="entry name" value="Translation initiation factor 3 (IF-3) family protein"/>
    <property type="match status" value="1"/>
</dbReference>
<evidence type="ECO:0000259" key="5">
    <source>
        <dbReference type="Pfam" id="PF05198"/>
    </source>
</evidence>
<comment type="similarity">
    <text evidence="1">Belongs to the IF-3 family.</text>
</comment>
<dbReference type="PANTHER" id="PTHR10938:SF4">
    <property type="entry name" value="TRANSLATION INITIATION FACTOR IF3-1, MITOCHONDRIAL"/>
    <property type="match status" value="1"/>
</dbReference>
<feature type="compositionally biased region" description="Low complexity" evidence="4">
    <location>
        <begin position="536"/>
        <end position="546"/>
    </location>
</feature>
<dbReference type="NCBIfam" id="TIGR00168">
    <property type="entry name" value="infC"/>
    <property type="match status" value="1"/>
</dbReference>
<feature type="compositionally biased region" description="Polar residues" evidence="4">
    <location>
        <begin position="263"/>
        <end position="275"/>
    </location>
</feature>
<sequence>MAVLFRIKQVMLNHFPHQFRRCYFQIPRPCLANYISSYQISGNANNIPTQVIHRRPTEFFDNVRLFAAPVQAKKKEEENDTSGPRINEQITADFVRLVTDEGHGVVSRRQAMDRAKSLKLDLVEVQRNAKPPVCKIMDYHRERYKQQVKEKDKTKNKSEVTLRKSDCKEVRFSAKTELKDLQNKAEAVKRLMERGFRVKCMAIGTEDQDLGGLLSRLSAMIEDVSFVESGPRVEKRQAYVILRHVKFGPSKKGGKKASRDIDTTSSDIQNATTSGPALGPSVQGPVYCEGTYSEDSAFKNDDEMPYTESDMRTAASPAQNQSNWSIFDANNDIDEVFDLSDGINEARRSADGQIKANSEATFSLGNVNVSEFSPPGMSNFRGSNATSSSENRYKQRVTREHRVSVGPVRFPNHGGLPRPQLNPPPLAEETKRVAADASESRNSKLPEYEIHRREILRRGGELESSHGSISLPAGGYQTPPKQEPPSTGGCQSAPLSSYGIFSSPKSSAPQKQGLGAEIDNSGQSYDFATKSAVGTASAKSKSPASRSDGREKPGVNGFSQWGRVSRESSNSITAKISESQANVQQ</sequence>
<evidence type="ECO:0000313" key="6">
    <source>
        <dbReference type="EMBL" id="GMH02944.1"/>
    </source>
</evidence>
<dbReference type="Pfam" id="PF05198">
    <property type="entry name" value="IF3_N"/>
    <property type="match status" value="1"/>
</dbReference>
<dbReference type="GO" id="GO:0003743">
    <property type="term" value="F:translation initiation factor activity"/>
    <property type="evidence" value="ECO:0007669"/>
    <property type="project" value="UniProtKB-KW"/>
</dbReference>
<dbReference type="Gene3D" id="3.30.110.10">
    <property type="entry name" value="Translation initiation factor 3 (IF-3), C-terminal domain"/>
    <property type="match status" value="1"/>
</dbReference>
<accession>A0AAD3S249</accession>
<evidence type="ECO:0000256" key="3">
    <source>
        <dbReference type="ARBA" id="ARBA00022917"/>
    </source>
</evidence>
<proteinExistence type="inferred from homology"/>
<evidence type="ECO:0000313" key="7">
    <source>
        <dbReference type="Proteomes" id="UP001279734"/>
    </source>
</evidence>
<dbReference type="Proteomes" id="UP001279734">
    <property type="component" value="Unassembled WGS sequence"/>
</dbReference>
<feature type="region of interest" description="Disordered" evidence="4">
    <location>
        <begin position="249"/>
        <end position="283"/>
    </location>
</feature>
<gene>
    <name evidence="6" type="ORF">Nepgr_004783</name>
</gene>
<keyword evidence="2" id="KW-0396">Initiation factor</keyword>
<organism evidence="6 7">
    <name type="scientific">Nepenthes gracilis</name>
    <name type="common">Slender pitcher plant</name>
    <dbReference type="NCBI Taxonomy" id="150966"/>
    <lineage>
        <taxon>Eukaryota</taxon>
        <taxon>Viridiplantae</taxon>
        <taxon>Streptophyta</taxon>
        <taxon>Embryophyta</taxon>
        <taxon>Tracheophyta</taxon>
        <taxon>Spermatophyta</taxon>
        <taxon>Magnoliopsida</taxon>
        <taxon>eudicotyledons</taxon>
        <taxon>Gunneridae</taxon>
        <taxon>Pentapetalae</taxon>
        <taxon>Caryophyllales</taxon>
        <taxon>Nepenthaceae</taxon>
        <taxon>Nepenthes</taxon>
    </lineage>
</organism>
<dbReference type="InterPro" id="IPR036788">
    <property type="entry name" value="T_IF-3_C_sf"/>
</dbReference>
<feature type="compositionally biased region" description="Basic and acidic residues" evidence="4">
    <location>
        <begin position="391"/>
        <end position="403"/>
    </location>
</feature>
<keyword evidence="3" id="KW-0648">Protein biosynthesis</keyword>
<keyword evidence="7" id="KW-1185">Reference proteome</keyword>
<protein>
    <recommendedName>
        <fullName evidence="5">Translation initiation factor 3 N-terminal domain-containing protein</fullName>
    </recommendedName>
</protein>
<dbReference type="GO" id="GO:0043022">
    <property type="term" value="F:ribosome binding"/>
    <property type="evidence" value="ECO:0007669"/>
    <property type="project" value="TreeGrafter"/>
</dbReference>
<reference evidence="6" key="1">
    <citation type="submission" date="2023-05" db="EMBL/GenBank/DDBJ databases">
        <title>Nepenthes gracilis genome sequencing.</title>
        <authorList>
            <person name="Fukushima K."/>
        </authorList>
    </citation>
    <scope>NUCLEOTIDE SEQUENCE</scope>
    <source>
        <strain evidence="6">SING2019-196</strain>
    </source>
</reference>
<evidence type="ECO:0000256" key="4">
    <source>
        <dbReference type="SAM" id="MobiDB-lite"/>
    </source>
</evidence>
<dbReference type="AlphaFoldDB" id="A0AAD3S249"/>
<feature type="region of interest" description="Disordered" evidence="4">
    <location>
        <begin position="373"/>
        <end position="446"/>
    </location>
</feature>
<feature type="compositionally biased region" description="Polar residues" evidence="4">
    <location>
        <begin position="567"/>
        <end position="585"/>
    </location>
</feature>
<feature type="domain" description="Translation initiation factor 3 N-terminal" evidence="5">
    <location>
        <begin position="86"/>
        <end position="152"/>
    </location>
</feature>
<feature type="compositionally biased region" description="Basic and acidic residues" evidence="4">
    <location>
        <begin position="428"/>
        <end position="446"/>
    </location>
</feature>
<evidence type="ECO:0000256" key="1">
    <source>
        <dbReference type="ARBA" id="ARBA00005439"/>
    </source>
</evidence>
<dbReference type="SUPFAM" id="SSF54364">
    <property type="entry name" value="Translation initiation factor IF3, N-terminal domain"/>
    <property type="match status" value="1"/>
</dbReference>
<dbReference type="InterPro" id="IPR036787">
    <property type="entry name" value="T_IF-3_N_sf"/>
</dbReference>
<feature type="region of interest" description="Disordered" evidence="4">
    <location>
        <begin position="458"/>
        <end position="585"/>
    </location>
</feature>
<dbReference type="InterPro" id="IPR001288">
    <property type="entry name" value="Translation_initiation_fac_3"/>
</dbReference>